<name>A0A1Q9CLB9_SYMMI</name>
<gene>
    <name evidence="1" type="ORF">AK812_SmicGene35473</name>
</gene>
<sequence>MDRHACKGNEIDTKALNAQAIELVRILREIGLCWCRTGIFFDVFFLVEFLIRGAVLRSQVLKDCNNNYE</sequence>
<evidence type="ECO:0000313" key="2">
    <source>
        <dbReference type="Proteomes" id="UP000186817"/>
    </source>
</evidence>
<dbReference type="Proteomes" id="UP000186817">
    <property type="component" value="Unassembled WGS sequence"/>
</dbReference>
<reference evidence="1 2" key="1">
    <citation type="submission" date="2016-02" db="EMBL/GenBank/DDBJ databases">
        <title>Genome analysis of coral dinoflagellate symbionts highlights evolutionary adaptations to a symbiotic lifestyle.</title>
        <authorList>
            <person name="Aranda M."/>
            <person name="Li Y."/>
            <person name="Liew Y.J."/>
            <person name="Baumgarten S."/>
            <person name="Simakov O."/>
            <person name="Wilson M."/>
            <person name="Piel J."/>
            <person name="Ashoor H."/>
            <person name="Bougouffa S."/>
            <person name="Bajic V.B."/>
            <person name="Ryu T."/>
            <person name="Ravasi T."/>
            <person name="Bayer T."/>
            <person name="Micklem G."/>
            <person name="Kim H."/>
            <person name="Bhak J."/>
            <person name="Lajeunesse T.C."/>
            <person name="Voolstra C.R."/>
        </authorList>
    </citation>
    <scope>NUCLEOTIDE SEQUENCE [LARGE SCALE GENOMIC DNA]</scope>
    <source>
        <strain evidence="1 2">CCMP2467</strain>
    </source>
</reference>
<accession>A0A1Q9CLB9</accession>
<proteinExistence type="predicted"/>
<dbReference type="AlphaFoldDB" id="A0A1Q9CLB9"/>
<evidence type="ECO:0000313" key="1">
    <source>
        <dbReference type="EMBL" id="OLP83732.1"/>
    </source>
</evidence>
<comment type="caution">
    <text evidence="1">The sequence shown here is derived from an EMBL/GenBank/DDBJ whole genome shotgun (WGS) entry which is preliminary data.</text>
</comment>
<organism evidence="1 2">
    <name type="scientific">Symbiodinium microadriaticum</name>
    <name type="common">Dinoflagellate</name>
    <name type="synonym">Zooxanthella microadriatica</name>
    <dbReference type="NCBI Taxonomy" id="2951"/>
    <lineage>
        <taxon>Eukaryota</taxon>
        <taxon>Sar</taxon>
        <taxon>Alveolata</taxon>
        <taxon>Dinophyceae</taxon>
        <taxon>Suessiales</taxon>
        <taxon>Symbiodiniaceae</taxon>
        <taxon>Symbiodinium</taxon>
    </lineage>
</organism>
<protein>
    <submittedName>
        <fullName evidence="1">Uncharacterized protein</fullName>
    </submittedName>
</protein>
<dbReference type="EMBL" id="LSRX01001096">
    <property type="protein sequence ID" value="OLP83732.1"/>
    <property type="molecule type" value="Genomic_DNA"/>
</dbReference>
<keyword evidence="2" id="KW-1185">Reference proteome</keyword>